<dbReference type="Proteomes" id="UP000515493">
    <property type="component" value="Chromosome"/>
</dbReference>
<dbReference type="EMBL" id="LR861803">
    <property type="protein sequence ID" value="CAD1797078.1"/>
    <property type="molecule type" value="Genomic_DNA"/>
</dbReference>
<organism evidence="1">
    <name type="scientific">Xanthomonas euroxanthea</name>
    <dbReference type="NCBI Taxonomy" id="2259622"/>
    <lineage>
        <taxon>Bacteria</taxon>
        <taxon>Pseudomonadati</taxon>
        <taxon>Pseudomonadota</taxon>
        <taxon>Gammaproteobacteria</taxon>
        <taxon>Lysobacterales</taxon>
        <taxon>Lysobacteraceae</taxon>
        <taxon>Xanthomonas</taxon>
    </lineage>
</organism>
<dbReference type="RefSeq" id="WP_180707953.1">
    <property type="nucleotide sequence ID" value="NZ_LR861803.1"/>
</dbReference>
<evidence type="ECO:0000313" key="1">
    <source>
        <dbReference type="EMBL" id="CAD0342140.1"/>
    </source>
</evidence>
<dbReference type="KEGG" id="xeu:XSP_003871"/>
<evidence type="ECO:0000313" key="3">
    <source>
        <dbReference type="Proteomes" id="UP000515493"/>
    </source>
</evidence>
<protein>
    <submittedName>
        <fullName evidence="1">Uncharacterized protein</fullName>
    </submittedName>
</protein>
<accession>A0A8E4E9F3</accession>
<gene>
    <name evidence="1" type="ORF">XSP_003871</name>
</gene>
<proteinExistence type="predicted"/>
<evidence type="ECO:0000313" key="2">
    <source>
        <dbReference type="EMBL" id="CAD1797078.1"/>
    </source>
</evidence>
<dbReference type="EMBL" id="LR824641">
    <property type="protein sequence ID" value="CAD0342140.1"/>
    <property type="molecule type" value="Genomic_DNA"/>
</dbReference>
<sequence length="66" mass="7732">MKTVPATARFFWIRASLIQMPDRKTPIKPQRIERPREVHCLHRHTTHLARSLPAHRRGLLRGMDAA</sequence>
<reference evidence="1 3" key="1">
    <citation type="submission" date="2020-07" db="EMBL/GenBank/DDBJ databases">
        <authorList>
            <person name="Teixeira M."/>
        </authorList>
    </citation>
    <scope>NUCLEOTIDE SEQUENCE</scope>
    <source>
        <strain evidence="2">1</strain>
        <strain evidence="1">Xanthomonas sp. CPBF 367</strain>
    </source>
</reference>
<name>A0A8E4E9F3_9XANT</name>
<dbReference type="GeneID" id="79391167"/>
<dbReference type="AlphaFoldDB" id="A0A8E4E9F3"/>